<reference evidence="10 11" key="1">
    <citation type="submission" date="2020-05" db="EMBL/GenBank/DDBJ databases">
        <title>Paenibacillus glebae, sp. nov., Paenibacillus humi sp. nov., Paenibacillus pedi sp. nov., Paenibacillus terrestris sp. nov. and Paenibacillus terricola sp. nov., isolated from a forest top soil sample.</title>
        <authorList>
            <person name="Qi S."/>
            <person name="Carlier A."/>
            <person name="Cnockaert M."/>
            <person name="Vandamme P."/>
        </authorList>
    </citation>
    <scope>NUCLEOTIDE SEQUENCE [LARGE SCALE GENOMIC DNA]</scope>
    <source>
        <strain evidence="10 11">LMG 29502</strain>
    </source>
</reference>
<gene>
    <name evidence="10" type="ORF">HQN87_14805</name>
</gene>
<evidence type="ECO:0000256" key="7">
    <source>
        <dbReference type="ARBA" id="ARBA00023163"/>
    </source>
</evidence>
<evidence type="ECO:0000313" key="10">
    <source>
        <dbReference type="EMBL" id="NQX46608.1"/>
    </source>
</evidence>
<dbReference type="PRINTS" id="PR00032">
    <property type="entry name" value="HTHARAC"/>
</dbReference>
<protein>
    <submittedName>
        <fullName evidence="10">AraC family transcriptional regulator</fullName>
    </submittedName>
</protein>
<dbReference type="InterPro" id="IPR051313">
    <property type="entry name" value="Bact_iron-sidero_bind"/>
</dbReference>
<dbReference type="PROSITE" id="PS01124">
    <property type="entry name" value="HTH_ARAC_FAMILY_2"/>
    <property type="match status" value="1"/>
</dbReference>
<dbReference type="InterPro" id="IPR009057">
    <property type="entry name" value="Homeodomain-like_sf"/>
</dbReference>
<dbReference type="InterPro" id="IPR020449">
    <property type="entry name" value="Tscrpt_reg_AraC-type_HTH"/>
</dbReference>
<dbReference type="SUPFAM" id="SSF53807">
    <property type="entry name" value="Helical backbone' metal receptor"/>
    <property type="match status" value="1"/>
</dbReference>
<keyword evidence="7" id="KW-0804">Transcription</keyword>
<evidence type="ECO:0000259" key="8">
    <source>
        <dbReference type="PROSITE" id="PS01124"/>
    </source>
</evidence>
<dbReference type="PANTHER" id="PTHR30532:SF24">
    <property type="entry name" value="FERRIC ENTEROBACTIN-BINDING PERIPLASMIC PROTEIN FEPB"/>
    <property type="match status" value="1"/>
</dbReference>
<evidence type="ECO:0000256" key="1">
    <source>
        <dbReference type="ARBA" id="ARBA00004196"/>
    </source>
</evidence>
<comment type="subcellular location">
    <subcellularLocation>
        <location evidence="1">Cell envelope</location>
    </subcellularLocation>
</comment>
<evidence type="ECO:0000313" key="11">
    <source>
        <dbReference type="Proteomes" id="UP000711047"/>
    </source>
</evidence>
<dbReference type="SMART" id="SM00342">
    <property type="entry name" value="HTH_ARAC"/>
    <property type="match status" value="1"/>
</dbReference>
<dbReference type="InterPro" id="IPR018060">
    <property type="entry name" value="HTH_AraC"/>
</dbReference>
<feature type="domain" description="Fe/B12 periplasmic-binding" evidence="9">
    <location>
        <begin position="272"/>
        <end position="527"/>
    </location>
</feature>
<dbReference type="PROSITE" id="PS50983">
    <property type="entry name" value="FE_B12_PBP"/>
    <property type="match status" value="1"/>
</dbReference>
<dbReference type="Pfam" id="PF01497">
    <property type="entry name" value="Peripla_BP_2"/>
    <property type="match status" value="1"/>
</dbReference>
<evidence type="ECO:0000259" key="9">
    <source>
        <dbReference type="PROSITE" id="PS50983"/>
    </source>
</evidence>
<dbReference type="RefSeq" id="WP_173134528.1">
    <property type="nucleotide sequence ID" value="NZ_JABMKX010000007.1"/>
</dbReference>
<evidence type="ECO:0000256" key="3">
    <source>
        <dbReference type="ARBA" id="ARBA00022448"/>
    </source>
</evidence>
<evidence type="ECO:0000256" key="4">
    <source>
        <dbReference type="ARBA" id="ARBA00022729"/>
    </source>
</evidence>
<keyword evidence="4" id="KW-0732">Signal</keyword>
<keyword evidence="11" id="KW-1185">Reference proteome</keyword>
<dbReference type="Pfam" id="PF12833">
    <property type="entry name" value="HTH_18"/>
    <property type="match status" value="1"/>
</dbReference>
<dbReference type="Proteomes" id="UP000711047">
    <property type="component" value="Unassembled WGS sequence"/>
</dbReference>
<dbReference type="Gene3D" id="1.10.10.60">
    <property type="entry name" value="Homeodomain-like"/>
    <property type="match status" value="2"/>
</dbReference>
<evidence type="ECO:0000256" key="5">
    <source>
        <dbReference type="ARBA" id="ARBA00023015"/>
    </source>
</evidence>
<dbReference type="EMBL" id="JABMKX010000007">
    <property type="protein sequence ID" value="NQX46608.1"/>
    <property type="molecule type" value="Genomic_DNA"/>
</dbReference>
<keyword evidence="5" id="KW-0805">Transcription regulation</keyword>
<comment type="similarity">
    <text evidence="2">Belongs to the bacterial solute-binding protein 8 family.</text>
</comment>
<dbReference type="Gene3D" id="3.40.50.1980">
    <property type="entry name" value="Nitrogenase molybdenum iron protein domain"/>
    <property type="match status" value="2"/>
</dbReference>
<proteinExistence type="inferred from homology"/>
<evidence type="ECO:0000256" key="2">
    <source>
        <dbReference type="ARBA" id="ARBA00008814"/>
    </source>
</evidence>
<accession>A0ABX2DRG4</accession>
<comment type="caution">
    <text evidence="10">The sequence shown here is derived from an EMBL/GenBank/DDBJ whole genome shotgun (WGS) entry which is preliminary data.</text>
</comment>
<dbReference type="SUPFAM" id="SSF46689">
    <property type="entry name" value="Homeodomain-like"/>
    <property type="match status" value="2"/>
</dbReference>
<dbReference type="InterPro" id="IPR018062">
    <property type="entry name" value="HTH_AraC-typ_CS"/>
</dbReference>
<dbReference type="PROSITE" id="PS00041">
    <property type="entry name" value="HTH_ARAC_FAMILY_1"/>
    <property type="match status" value="1"/>
</dbReference>
<keyword evidence="6" id="KW-0238">DNA-binding</keyword>
<sequence length="527" mass="60153">MVNKVLPFRDLFVSMLEMGSGVVGPGEPVIWKLEEQEQLLLFLLEGSASVQVGGEVLELGSDQLIIVQGGAGAGLFHREGKMVRYCVITCEIHQVSPLQMASNTSLFLYNRVLNQTAAIRGKVQELNRHAGNTDEESQQDNHFLFQKLIYCLLKLEPKPVAPPRLHPQSAMELTLSYLGENYDKPVSVERLAQLAGMSRRWYTEMFKRMTSQSPGDYVAELRIGKAKELLNLTDDPLYEIARKVGYEDEHYFSRRFKQKVGASPRHYLKHRRVFGTTVTYPEFMHVLGVTPMAARVVDQGFPFYLQESFRHVEKLGSAAGLHLSQIRAARPDLILAAEWQDQMDYDELRTIAPTIVLPDRDDWREELRDMGEILNRRVQVMQVIAAYEQQLDKARESLYRQVSGKSVLYVRLTSEGVVAFGNLSSRGRLLYTELGLAAPDDSLLHVDGELLTREQLAEYHADYIILQADPGVDEQALLPVQWEYREPYTPQMQRVYRVGHEEWYNFSFSPLATQYALGDLVRLLKNP</sequence>
<dbReference type="InterPro" id="IPR002491">
    <property type="entry name" value="ABC_transptr_periplasmic_BD"/>
</dbReference>
<organism evidence="10 11">
    <name type="scientific">Paenibacillus tritici</name>
    <dbReference type="NCBI Taxonomy" id="1873425"/>
    <lineage>
        <taxon>Bacteria</taxon>
        <taxon>Bacillati</taxon>
        <taxon>Bacillota</taxon>
        <taxon>Bacilli</taxon>
        <taxon>Bacillales</taxon>
        <taxon>Paenibacillaceae</taxon>
        <taxon>Paenibacillus</taxon>
    </lineage>
</organism>
<evidence type="ECO:0000256" key="6">
    <source>
        <dbReference type="ARBA" id="ARBA00023125"/>
    </source>
</evidence>
<keyword evidence="3" id="KW-0813">Transport</keyword>
<dbReference type="PANTHER" id="PTHR30532">
    <property type="entry name" value="IRON III DICITRATE-BINDING PERIPLASMIC PROTEIN"/>
    <property type="match status" value="1"/>
</dbReference>
<name>A0ABX2DRG4_9BACL</name>
<feature type="domain" description="HTH araC/xylS-type" evidence="8">
    <location>
        <begin position="172"/>
        <end position="270"/>
    </location>
</feature>